<evidence type="ECO:0000313" key="1">
    <source>
        <dbReference type="EMBL" id="MBW0505296.1"/>
    </source>
</evidence>
<comment type="caution">
    <text evidence="1">The sequence shown here is derived from an EMBL/GenBank/DDBJ whole genome shotgun (WGS) entry which is preliminary data.</text>
</comment>
<protein>
    <submittedName>
        <fullName evidence="1">Uncharacterized protein</fullName>
    </submittedName>
</protein>
<accession>A0A9Q3DRI0</accession>
<organism evidence="1 2">
    <name type="scientific">Austropuccinia psidii MF-1</name>
    <dbReference type="NCBI Taxonomy" id="1389203"/>
    <lineage>
        <taxon>Eukaryota</taxon>
        <taxon>Fungi</taxon>
        <taxon>Dikarya</taxon>
        <taxon>Basidiomycota</taxon>
        <taxon>Pucciniomycotina</taxon>
        <taxon>Pucciniomycetes</taxon>
        <taxon>Pucciniales</taxon>
        <taxon>Sphaerophragmiaceae</taxon>
        <taxon>Austropuccinia</taxon>
    </lineage>
</organism>
<sequence length="127" mass="14099">MPSFILEWLPPLQGLACLRARTPLQMRLQHCPPSPPSPLVMLLHPRLIFSLAYNPYAAAGPQFMPLKPPSPSLCLLAPIQHPSNAAYNPYTCSALLTCLRHSWSAFLTCLKCRLPSLHSYSAHPKCL</sequence>
<reference evidence="1" key="1">
    <citation type="submission" date="2021-03" db="EMBL/GenBank/DDBJ databases">
        <title>Draft genome sequence of rust myrtle Austropuccinia psidii MF-1, a brazilian biotype.</title>
        <authorList>
            <person name="Quecine M.C."/>
            <person name="Pachon D.M.R."/>
            <person name="Bonatelli M.L."/>
            <person name="Correr F.H."/>
            <person name="Franceschini L.M."/>
            <person name="Leite T.F."/>
            <person name="Margarido G.R.A."/>
            <person name="Almeida C.A."/>
            <person name="Ferrarezi J.A."/>
            <person name="Labate C.A."/>
        </authorList>
    </citation>
    <scope>NUCLEOTIDE SEQUENCE</scope>
    <source>
        <strain evidence="1">MF-1</strain>
    </source>
</reference>
<gene>
    <name evidence="1" type="ORF">O181_045011</name>
</gene>
<dbReference type="EMBL" id="AVOT02018412">
    <property type="protein sequence ID" value="MBW0505296.1"/>
    <property type="molecule type" value="Genomic_DNA"/>
</dbReference>
<dbReference type="Proteomes" id="UP000765509">
    <property type="component" value="Unassembled WGS sequence"/>
</dbReference>
<evidence type="ECO:0000313" key="2">
    <source>
        <dbReference type="Proteomes" id="UP000765509"/>
    </source>
</evidence>
<proteinExistence type="predicted"/>
<keyword evidence="2" id="KW-1185">Reference proteome</keyword>
<name>A0A9Q3DRI0_9BASI</name>
<dbReference type="AlphaFoldDB" id="A0A9Q3DRI0"/>